<organism evidence="1 2">
    <name type="scientific">Dendrosporobacter quercicolus</name>
    <dbReference type="NCBI Taxonomy" id="146817"/>
    <lineage>
        <taxon>Bacteria</taxon>
        <taxon>Bacillati</taxon>
        <taxon>Bacillota</taxon>
        <taxon>Negativicutes</taxon>
        <taxon>Selenomonadales</taxon>
        <taxon>Sporomusaceae</taxon>
        <taxon>Dendrosporobacter</taxon>
    </lineage>
</organism>
<dbReference type="Proteomes" id="UP000214880">
    <property type="component" value="Unassembled WGS sequence"/>
</dbReference>
<evidence type="ECO:0000313" key="1">
    <source>
        <dbReference type="EMBL" id="SDL92536.1"/>
    </source>
</evidence>
<name>A0A1G9P101_9FIRM</name>
<evidence type="ECO:0000313" key="2">
    <source>
        <dbReference type="Proteomes" id="UP000214880"/>
    </source>
</evidence>
<protein>
    <recommendedName>
        <fullName evidence="3">DUF1983 domain-containing protein</fullName>
    </recommendedName>
</protein>
<gene>
    <name evidence="1" type="ORF">SAMN04488502_1011195</name>
</gene>
<dbReference type="STRING" id="146817.SAMN04488502_1011195"/>
<dbReference type="AlphaFoldDB" id="A0A1G9P101"/>
<keyword evidence="2" id="KW-1185">Reference proteome</keyword>
<reference evidence="1 2" key="1">
    <citation type="submission" date="2016-10" db="EMBL/GenBank/DDBJ databases">
        <authorList>
            <person name="de Groot N.N."/>
        </authorList>
    </citation>
    <scope>NUCLEOTIDE SEQUENCE [LARGE SCALE GENOMIC DNA]</scope>
    <source>
        <strain evidence="1 2">DSM 1736</strain>
    </source>
</reference>
<sequence length="140" mass="14915">MQSQFTQQADRINSLVTEIGKPLAQTQVTAILQMLQGLYFRAADGSLQSLLVITPTEVYINTGYLRIAANTKIDGNVIASGMIQAGAVKAGHLESNTVSAMFANLGTFVSAGANGKTTISGALTTVHDENGQLRIRFGRW</sequence>
<accession>A0A1G9P101</accession>
<proteinExistence type="predicted"/>
<evidence type="ECO:0008006" key="3">
    <source>
        <dbReference type="Google" id="ProtNLM"/>
    </source>
</evidence>
<dbReference type="EMBL" id="FNHB01000001">
    <property type="protein sequence ID" value="SDL92536.1"/>
    <property type="molecule type" value="Genomic_DNA"/>
</dbReference>